<proteinExistence type="predicted"/>
<dbReference type="VEuPathDB" id="FungiDB:PITG_13504"/>
<name>D0NM57_PHYIT</name>
<dbReference type="Proteomes" id="UP000006643">
    <property type="component" value="Unassembled WGS sequence"/>
</dbReference>
<gene>
    <name evidence="1" type="ORF">PITG_13504</name>
</gene>
<organism evidence="1 2">
    <name type="scientific">Phytophthora infestans (strain T30-4)</name>
    <name type="common">Potato late blight agent</name>
    <dbReference type="NCBI Taxonomy" id="403677"/>
    <lineage>
        <taxon>Eukaryota</taxon>
        <taxon>Sar</taxon>
        <taxon>Stramenopiles</taxon>
        <taxon>Oomycota</taxon>
        <taxon>Peronosporomycetes</taxon>
        <taxon>Peronosporales</taxon>
        <taxon>Peronosporaceae</taxon>
        <taxon>Phytophthora</taxon>
    </lineage>
</organism>
<dbReference type="RefSeq" id="XP_002899724.1">
    <property type="nucleotide sequence ID" value="XM_002899678.1"/>
</dbReference>
<dbReference type="EMBL" id="DS028146">
    <property type="protein sequence ID" value="EEY60778.1"/>
    <property type="molecule type" value="Genomic_DNA"/>
</dbReference>
<dbReference type="AlphaFoldDB" id="D0NM57"/>
<dbReference type="KEGG" id="pif:PITG_13504"/>
<reference evidence="2" key="1">
    <citation type="journal article" date="2009" name="Nature">
        <title>Genome sequence and analysis of the Irish potato famine pathogen Phytophthora infestans.</title>
        <authorList>
            <consortium name="The Broad Institute Genome Sequencing Platform"/>
            <person name="Haas B.J."/>
            <person name="Kamoun S."/>
            <person name="Zody M.C."/>
            <person name="Jiang R.H."/>
            <person name="Handsaker R.E."/>
            <person name="Cano L.M."/>
            <person name="Grabherr M."/>
            <person name="Kodira C.D."/>
            <person name="Raffaele S."/>
            <person name="Torto-Alalibo T."/>
            <person name="Bozkurt T.O."/>
            <person name="Ah-Fong A.M."/>
            <person name="Alvarado L."/>
            <person name="Anderson V.L."/>
            <person name="Armstrong M.R."/>
            <person name="Avrova A."/>
            <person name="Baxter L."/>
            <person name="Beynon J."/>
            <person name="Boevink P.C."/>
            <person name="Bollmann S.R."/>
            <person name="Bos J.I."/>
            <person name="Bulone V."/>
            <person name="Cai G."/>
            <person name="Cakir C."/>
            <person name="Carrington J.C."/>
            <person name="Chawner M."/>
            <person name="Conti L."/>
            <person name="Costanzo S."/>
            <person name="Ewan R."/>
            <person name="Fahlgren N."/>
            <person name="Fischbach M.A."/>
            <person name="Fugelstad J."/>
            <person name="Gilroy E.M."/>
            <person name="Gnerre S."/>
            <person name="Green P.J."/>
            <person name="Grenville-Briggs L.J."/>
            <person name="Griffith J."/>
            <person name="Grunwald N.J."/>
            <person name="Horn K."/>
            <person name="Horner N.R."/>
            <person name="Hu C.H."/>
            <person name="Huitema E."/>
            <person name="Jeong D.H."/>
            <person name="Jones A.M."/>
            <person name="Jones J.D."/>
            <person name="Jones R.W."/>
            <person name="Karlsson E.K."/>
            <person name="Kunjeti S.G."/>
            <person name="Lamour K."/>
            <person name="Liu Z."/>
            <person name="Ma L."/>
            <person name="Maclean D."/>
            <person name="Chibucos M.C."/>
            <person name="McDonald H."/>
            <person name="McWalters J."/>
            <person name="Meijer H.J."/>
            <person name="Morgan W."/>
            <person name="Morris P.F."/>
            <person name="Munro C.A."/>
            <person name="O'Neill K."/>
            <person name="Ospina-Giraldo M."/>
            <person name="Pinzon A."/>
            <person name="Pritchard L."/>
            <person name="Ramsahoye B."/>
            <person name="Ren Q."/>
            <person name="Restrepo S."/>
            <person name="Roy S."/>
            <person name="Sadanandom A."/>
            <person name="Savidor A."/>
            <person name="Schornack S."/>
            <person name="Schwartz D.C."/>
            <person name="Schumann U.D."/>
            <person name="Schwessinger B."/>
            <person name="Seyer L."/>
            <person name="Sharpe T."/>
            <person name="Silvar C."/>
            <person name="Song J."/>
            <person name="Studholme D.J."/>
            <person name="Sykes S."/>
            <person name="Thines M."/>
            <person name="van de Vondervoort P.J."/>
            <person name="Phuntumart V."/>
            <person name="Wawra S."/>
            <person name="Weide R."/>
            <person name="Win J."/>
            <person name="Young C."/>
            <person name="Zhou S."/>
            <person name="Fry W."/>
            <person name="Meyers B.C."/>
            <person name="van West P."/>
            <person name="Ristaino J."/>
            <person name="Govers F."/>
            <person name="Birch P.R."/>
            <person name="Whisson S.C."/>
            <person name="Judelson H.S."/>
            <person name="Nusbaum C."/>
        </authorList>
    </citation>
    <scope>NUCLEOTIDE SEQUENCE [LARGE SCALE GENOMIC DNA]</scope>
    <source>
        <strain evidence="2">T30-4</strain>
    </source>
</reference>
<protein>
    <submittedName>
        <fullName evidence="1">Uncharacterized protein</fullName>
    </submittedName>
</protein>
<evidence type="ECO:0000313" key="2">
    <source>
        <dbReference type="Proteomes" id="UP000006643"/>
    </source>
</evidence>
<dbReference type="InParanoid" id="D0NM57"/>
<dbReference type="GeneID" id="9462389"/>
<sequence>MSYQSVVIDATPTPTMIEIVSCPAISVPTTIIIWRAVLSAADSVMAAPLCPKIASPASVVVAATLPSRQTAIDTSTFSSVVQQGSAVTKSSVWFESQKEG</sequence>
<accession>D0NM57</accession>
<evidence type="ECO:0000313" key="1">
    <source>
        <dbReference type="EMBL" id="EEY60778.1"/>
    </source>
</evidence>
<dbReference type="HOGENOM" id="CLU_2311638_0_0_1"/>
<keyword evidence="2" id="KW-1185">Reference proteome</keyword>